<name>A0A7W6BDC7_9HYPH</name>
<dbReference type="InterPro" id="IPR036291">
    <property type="entry name" value="NAD(P)-bd_dom_sf"/>
</dbReference>
<dbReference type="CDD" id="cd05233">
    <property type="entry name" value="SDR_c"/>
    <property type="match status" value="1"/>
</dbReference>
<evidence type="ECO:0000256" key="2">
    <source>
        <dbReference type="ARBA" id="ARBA00023002"/>
    </source>
</evidence>
<dbReference type="RefSeq" id="WP_126828824.1">
    <property type="nucleotide sequence ID" value="NZ_JACIDG010000010.1"/>
</dbReference>
<protein>
    <submittedName>
        <fullName evidence="3">NAD(P)-dependent dehydrogenase (Short-subunit alcohol dehydrogenase family)</fullName>
    </submittedName>
    <submittedName>
        <fullName evidence="4">SDR family oxidoreductase</fullName>
    </submittedName>
</protein>
<dbReference type="PANTHER" id="PTHR24321">
    <property type="entry name" value="DEHYDROGENASES, SHORT CHAIN"/>
    <property type="match status" value="1"/>
</dbReference>
<proteinExistence type="inferred from homology"/>
<dbReference type="EMBL" id="RJJU01000011">
    <property type="protein sequence ID" value="RUM10863.1"/>
    <property type="molecule type" value="Genomic_DNA"/>
</dbReference>
<accession>A0A7W6BDC7</accession>
<evidence type="ECO:0000256" key="1">
    <source>
        <dbReference type="ARBA" id="ARBA00006484"/>
    </source>
</evidence>
<dbReference type="PRINTS" id="PR00081">
    <property type="entry name" value="GDHRDH"/>
</dbReference>
<dbReference type="PRINTS" id="PR00080">
    <property type="entry name" value="SDRFAMILY"/>
</dbReference>
<comment type="similarity">
    <text evidence="1">Belongs to the short-chain dehydrogenases/reductases (SDR) family.</text>
</comment>
<evidence type="ECO:0000313" key="4">
    <source>
        <dbReference type="EMBL" id="RUM10863.1"/>
    </source>
</evidence>
<evidence type="ECO:0000313" key="5">
    <source>
        <dbReference type="Proteomes" id="UP000272004"/>
    </source>
</evidence>
<dbReference type="InterPro" id="IPR020904">
    <property type="entry name" value="Sc_DH/Rdtase_CS"/>
</dbReference>
<reference evidence="3 6" key="2">
    <citation type="submission" date="2020-08" db="EMBL/GenBank/DDBJ databases">
        <title>Genomic Encyclopedia of Type Strains, Phase IV (KMG-IV): sequencing the most valuable type-strain genomes for metagenomic binning, comparative biology and taxonomic classification.</title>
        <authorList>
            <person name="Goeker M."/>
        </authorList>
    </citation>
    <scope>NUCLEOTIDE SEQUENCE [LARGE SCALE GENOMIC DNA]</scope>
    <source>
        <strain evidence="3 6">DSM 19331</strain>
    </source>
</reference>
<reference evidence="4 5" key="1">
    <citation type="submission" date="2018-11" db="EMBL/GenBank/DDBJ databases">
        <authorList>
            <person name="Huo Y."/>
        </authorList>
    </citation>
    <scope>NUCLEOTIDE SEQUENCE [LARGE SCALE GENOMIC DNA]</scope>
    <source>
        <strain evidence="4 5">CCBAU 33202</strain>
    </source>
</reference>
<gene>
    <name evidence="4" type="ORF">EFB14_21655</name>
    <name evidence="3" type="ORF">GGQ65_004141</name>
</gene>
<organism evidence="3 6">
    <name type="scientific">Rhizobium fabae</name>
    <dbReference type="NCBI Taxonomy" id="573179"/>
    <lineage>
        <taxon>Bacteria</taxon>
        <taxon>Pseudomonadati</taxon>
        <taxon>Pseudomonadota</taxon>
        <taxon>Alphaproteobacteria</taxon>
        <taxon>Hyphomicrobiales</taxon>
        <taxon>Rhizobiaceae</taxon>
        <taxon>Rhizobium/Agrobacterium group</taxon>
        <taxon>Rhizobium</taxon>
    </lineage>
</organism>
<dbReference type="EMBL" id="JACIDG010000010">
    <property type="protein sequence ID" value="MBB3916832.1"/>
    <property type="molecule type" value="Genomic_DNA"/>
</dbReference>
<keyword evidence="2" id="KW-0560">Oxidoreductase</keyword>
<evidence type="ECO:0000313" key="6">
    <source>
        <dbReference type="Proteomes" id="UP000545490"/>
    </source>
</evidence>
<sequence>MSPATLPRRYPEMEGKVALVTGGTSGIGLATAQAFAHEGAIVVIASREEKRASAALKSIQGQASWIACDVSDGKRVEKLIAATLDRHGKLDYAFNNGGSGGAGRPVGKMSEEAWRKTIDGFLTSAFLCMRHQIPTMLKNGAGVIVNNSSVDGLRGYPFPGGAAYAAAKHGVLGLTRSAALEYAKSGLRITAVCPGWIDTPPITSFVKKDAKLGESIVAQEPIGRLGTAAEVANGVLWLCSDAASFMLGSPLVLDGGYMA</sequence>
<dbReference type="SUPFAM" id="SSF51735">
    <property type="entry name" value="NAD(P)-binding Rossmann-fold domains"/>
    <property type="match status" value="1"/>
</dbReference>
<dbReference type="Proteomes" id="UP000545490">
    <property type="component" value="Unassembled WGS sequence"/>
</dbReference>
<dbReference type="Proteomes" id="UP000272004">
    <property type="component" value="Unassembled WGS sequence"/>
</dbReference>
<comment type="caution">
    <text evidence="3">The sequence shown here is derived from an EMBL/GenBank/DDBJ whole genome shotgun (WGS) entry which is preliminary data.</text>
</comment>
<dbReference type="GO" id="GO:0016491">
    <property type="term" value="F:oxidoreductase activity"/>
    <property type="evidence" value="ECO:0007669"/>
    <property type="project" value="UniProtKB-KW"/>
</dbReference>
<dbReference type="PANTHER" id="PTHR24321:SF8">
    <property type="entry name" value="ESTRADIOL 17-BETA-DEHYDROGENASE 8-RELATED"/>
    <property type="match status" value="1"/>
</dbReference>
<dbReference type="InterPro" id="IPR002347">
    <property type="entry name" value="SDR_fam"/>
</dbReference>
<dbReference type="Gene3D" id="3.40.50.720">
    <property type="entry name" value="NAD(P)-binding Rossmann-like Domain"/>
    <property type="match status" value="1"/>
</dbReference>
<dbReference type="Pfam" id="PF13561">
    <property type="entry name" value="adh_short_C2"/>
    <property type="match status" value="1"/>
</dbReference>
<evidence type="ECO:0000313" key="3">
    <source>
        <dbReference type="EMBL" id="MBB3916832.1"/>
    </source>
</evidence>
<dbReference type="PROSITE" id="PS00061">
    <property type="entry name" value="ADH_SHORT"/>
    <property type="match status" value="1"/>
</dbReference>
<keyword evidence="5" id="KW-1185">Reference proteome</keyword>
<dbReference type="FunFam" id="3.40.50.720:FF:000084">
    <property type="entry name" value="Short-chain dehydrogenase reductase"/>
    <property type="match status" value="1"/>
</dbReference>
<dbReference type="AlphaFoldDB" id="A0A7W6BDC7"/>